<dbReference type="PANTHER" id="PTHR39583:SF2">
    <property type="entry name" value="TYPE II SECRETION SYSTEM PROTEIN J"/>
    <property type="match status" value="1"/>
</dbReference>
<dbReference type="NCBIfam" id="TIGR02532">
    <property type="entry name" value="IV_pilin_GFxxxE"/>
    <property type="match status" value="1"/>
</dbReference>
<evidence type="ECO:0000256" key="4">
    <source>
        <dbReference type="ARBA" id="ARBA00022519"/>
    </source>
</evidence>
<proteinExistence type="predicted"/>
<dbReference type="EMBL" id="CP035708">
    <property type="protein sequence ID" value="QEN01758.1"/>
    <property type="molecule type" value="Genomic_DNA"/>
</dbReference>
<comment type="subcellular location">
    <subcellularLocation>
        <location evidence="1">Cell inner membrane</location>
        <topology evidence="1">Single-pass membrane protein</topology>
    </subcellularLocation>
</comment>
<keyword evidence="6" id="KW-1133">Transmembrane helix</keyword>
<dbReference type="OrthoDB" id="9151668at2"/>
<reference evidence="8 9" key="1">
    <citation type="submission" date="2019-02" db="EMBL/GenBank/DDBJ databases">
        <title>Complete Genome Sequence and Methylome Analysis of Sphaerotilus natans subsp. sulfidivorans D-507.</title>
        <authorList>
            <person name="Fomenkov A."/>
            <person name="Gridneva E."/>
            <person name="Smolyakov D."/>
            <person name="Dubinina G."/>
            <person name="Vincze T."/>
            <person name="Grabovich M."/>
            <person name="Roberts R.J."/>
        </authorList>
    </citation>
    <scope>NUCLEOTIDE SEQUENCE [LARGE SCALE GENOMIC DNA]</scope>
    <source>
        <strain evidence="8 9">D-507</strain>
    </source>
</reference>
<dbReference type="KEGG" id="snn:EWH46_13915"/>
<keyword evidence="7" id="KW-0472">Membrane</keyword>
<evidence type="ECO:0000256" key="6">
    <source>
        <dbReference type="ARBA" id="ARBA00022989"/>
    </source>
</evidence>
<keyword evidence="5" id="KW-0812">Transmembrane</keyword>
<keyword evidence="3" id="KW-0488">Methylation</keyword>
<organism evidence="8 9">
    <name type="scientific">Sphaerotilus sulfidivorans</name>
    <dbReference type="NCBI Taxonomy" id="639200"/>
    <lineage>
        <taxon>Bacteria</taxon>
        <taxon>Pseudomonadati</taxon>
        <taxon>Pseudomonadota</taxon>
        <taxon>Betaproteobacteria</taxon>
        <taxon>Burkholderiales</taxon>
        <taxon>Sphaerotilaceae</taxon>
        <taxon>Sphaerotilus</taxon>
    </lineage>
</organism>
<dbReference type="InterPro" id="IPR012902">
    <property type="entry name" value="N_methyl_site"/>
</dbReference>
<evidence type="ECO:0000256" key="7">
    <source>
        <dbReference type="ARBA" id="ARBA00023136"/>
    </source>
</evidence>
<dbReference type="Pfam" id="PF07963">
    <property type="entry name" value="N_methyl"/>
    <property type="match status" value="1"/>
</dbReference>
<dbReference type="GO" id="GO:0015628">
    <property type="term" value="P:protein secretion by the type II secretion system"/>
    <property type="evidence" value="ECO:0007669"/>
    <property type="project" value="TreeGrafter"/>
</dbReference>
<gene>
    <name evidence="8" type="ORF">EWH46_13915</name>
</gene>
<evidence type="ECO:0000256" key="5">
    <source>
        <dbReference type="ARBA" id="ARBA00022692"/>
    </source>
</evidence>
<accession>A0A5C1Q2U2</accession>
<dbReference type="PANTHER" id="PTHR39583">
    <property type="entry name" value="TYPE II SECRETION SYSTEM PROTEIN J-RELATED"/>
    <property type="match status" value="1"/>
</dbReference>
<evidence type="ECO:0000256" key="2">
    <source>
        <dbReference type="ARBA" id="ARBA00022475"/>
    </source>
</evidence>
<dbReference type="Proteomes" id="UP000323522">
    <property type="component" value="Chromosome"/>
</dbReference>
<dbReference type="GO" id="GO:0005886">
    <property type="term" value="C:plasma membrane"/>
    <property type="evidence" value="ECO:0007669"/>
    <property type="project" value="UniProtKB-SubCell"/>
</dbReference>
<dbReference type="AlphaFoldDB" id="A0A5C1Q2U2"/>
<keyword evidence="2" id="KW-1003">Cell membrane</keyword>
<dbReference type="RefSeq" id="WP_149504422.1">
    <property type="nucleotide sequence ID" value="NZ_CP035708.1"/>
</dbReference>
<evidence type="ECO:0000313" key="8">
    <source>
        <dbReference type="EMBL" id="QEN01758.1"/>
    </source>
</evidence>
<evidence type="ECO:0000313" key="9">
    <source>
        <dbReference type="Proteomes" id="UP000323522"/>
    </source>
</evidence>
<evidence type="ECO:0000256" key="1">
    <source>
        <dbReference type="ARBA" id="ARBA00004377"/>
    </source>
</evidence>
<evidence type="ECO:0000256" key="3">
    <source>
        <dbReference type="ARBA" id="ARBA00022481"/>
    </source>
</evidence>
<sequence>MPMRPPLPGSRPRSRSRGFTLIELLVALSIMAVMAAMAWQGVDAVVRSREITQAHMERLLRLQSVMSQWEIDLREVHDSQVVPGLNFDGATLRLTRRRPEGLQVVAWTLRGGTLWRWSSPAVTAMDALQEHWMRSYQLLGSEAGTLAMLHGVSQWQLYHYHQSSSSWSNAQSSGDLAGSAPAAEPATTPGRQDGQSPDGGGAGAGNSATPPVIVNQEALPDGVRLLLQFGEGGTAAGTLTRDIRLIHP</sequence>
<dbReference type="SUPFAM" id="SSF54523">
    <property type="entry name" value="Pili subunits"/>
    <property type="match status" value="1"/>
</dbReference>
<name>A0A5C1Q2U2_9BURK</name>
<dbReference type="InterPro" id="IPR051621">
    <property type="entry name" value="T2SS_protein_J"/>
</dbReference>
<protein>
    <submittedName>
        <fullName evidence="8">Prepilin-type N-terminal cleavage/methylation domain-containing protein</fullName>
    </submittedName>
</protein>
<dbReference type="PROSITE" id="PS00409">
    <property type="entry name" value="PROKAR_NTER_METHYL"/>
    <property type="match status" value="1"/>
</dbReference>
<dbReference type="InterPro" id="IPR045584">
    <property type="entry name" value="Pilin-like"/>
</dbReference>
<keyword evidence="4" id="KW-0997">Cell inner membrane</keyword>